<protein>
    <submittedName>
        <fullName evidence="1">Uncharacterized protein</fullName>
    </submittedName>
</protein>
<gene>
    <name evidence="1" type="ORF">K435DRAFT_706490</name>
</gene>
<keyword evidence="2" id="KW-1185">Reference proteome</keyword>
<proteinExistence type="predicted"/>
<sequence>IREFINRSFRFMSAYRLGLTGKAAEWAVRKQKGHRVVSNQAMASIGAVLHKSGGARYIAKWQSGSSNVAHHKYIIRFTSKKAFL</sequence>
<dbReference type="OrthoDB" id="2449121at2759"/>
<dbReference type="Proteomes" id="UP000297245">
    <property type="component" value="Unassembled WGS sequence"/>
</dbReference>
<reference evidence="1 2" key="1">
    <citation type="journal article" date="2019" name="Nat. Ecol. Evol.">
        <title>Megaphylogeny resolves global patterns of mushroom evolution.</title>
        <authorList>
            <person name="Varga T."/>
            <person name="Krizsan K."/>
            <person name="Foldi C."/>
            <person name="Dima B."/>
            <person name="Sanchez-Garcia M."/>
            <person name="Sanchez-Ramirez S."/>
            <person name="Szollosi G.J."/>
            <person name="Szarkandi J.G."/>
            <person name="Papp V."/>
            <person name="Albert L."/>
            <person name="Andreopoulos W."/>
            <person name="Angelini C."/>
            <person name="Antonin V."/>
            <person name="Barry K.W."/>
            <person name="Bougher N.L."/>
            <person name="Buchanan P."/>
            <person name="Buyck B."/>
            <person name="Bense V."/>
            <person name="Catcheside P."/>
            <person name="Chovatia M."/>
            <person name="Cooper J."/>
            <person name="Damon W."/>
            <person name="Desjardin D."/>
            <person name="Finy P."/>
            <person name="Geml J."/>
            <person name="Haridas S."/>
            <person name="Hughes K."/>
            <person name="Justo A."/>
            <person name="Karasinski D."/>
            <person name="Kautmanova I."/>
            <person name="Kiss B."/>
            <person name="Kocsube S."/>
            <person name="Kotiranta H."/>
            <person name="LaButti K.M."/>
            <person name="Lechner B.E."/>
            <person name="Liimatainen K."/>
            <person name="Lipzen A."/>
            <person name="Lukacs Z."/>
            <person name="Mihaltcheva S."/>
            <person name="Morgado L.N."/>
            <person name="Niskanen T."/>
            <person name="Noordeloos M.E."/>
            <person name="Ohm R.A."/>
            <person name="Ortiz-Santana B."/>
            <person name="Ovrebo C."/>
            <person name="Racz N."/>
            <person name="Riley R."/>
            <person name="Savchenko A."/>
            <person name="Shiryaev A."/>
            <person name="Soop K."/>
            <person name="Spirin V."/>
            <person name="Szebenyi C."/>
            <person name="Tomsovsky M."/>
            <person name="Tulloss R.E."/>
            <person name="Uehling J."/>
            <person name="Grigoriev I.V."/>
            <person name="Vagvolgyi C."/>
            <person name="Papp T."/>
            <person name="Martin F.M."/>
            <person name="Miettinen O."/>
            <person name="Hibbett D.S."/>
            <person name="Nagy L.G."/>
        </authorList>
    </citation>
    <scope>NUCLEOTIDE SEQUENCE [LARGE SCALE GENOMIC DNA]</scope>
    <source>
        <strain evidence="1 2">CBS 962.96</strain>
    </source>
</reference>
<dbReference type="AlphaFoldDB" id="A0A4S8KKR4"/>
<evidence type="ECO:0000313" key="2">
    <source>
        <dbReference type="Proteomes" id="UP000297245"/>
    </source>
</evidence>
<feature type="non-terminal residue" evidence="1">
    <location>
        <position position="1"/>
    </location>
</feature>
<accession>A0A4S8KKR4</accession>
<dbReference type="EMBL" id="ML181570">
    <property type="protein sequence ID" value="THU75758.1"/>
    <property type="molecule type" value="Genomic_DNA"/>
</dbReference>
<name>A0A4S8KKR4_DENBC</name>
<evidence type="ECO:0000313" key="1">
    <source>
        <dbReference type="EMBL" id="THU75758.1"/>
    </source>
</evidence>
<organism evidence="1 2">
    <name type="scientific">Dendrothele bispora (strain CBS 962.96)</name>
    <dbReference type="NCBI Taxonomy" id="1314807"/>
    <lineage>
        <taxon>Eukaryota</taxon>
        <taxon>Fungi</taxon>
        <taxon>Dikarya</taxon>
        <taxon>Basidiomycota</taxon>
        <taxon>Agaricomycotina</taxon>
        <taxon>Agaricomycetes</taxon>
        <taxon>Agaricomycetidae</taxon>
        <taxon>Agaricales</taxon>
        <taxon>Agaricales incertae sedis</taxon>
        <taxon>Dendrothele</taxon>
    </lineage>
</organism>